<dbReference type="PANTHER" id="PTHR10285">
    <property type="entry name" value="URIDINE KINASE"/>
    <property type="match status" value="1"/>
</dbReference>
<name>A0A2S5JDH6_9RHOB</name>
<organism evidence="2 3">
    <name type="scientific">Albidovulum inexpectatum</name>
    <dbReference type="NCBI Taxonomy" id="196587"/>
    <lineage>
        <taxon>Bacteria</taxon>
        <taxon>Pseudomonadati</taxon>
        <taxon>Pseudomonadota</taxon>
        <taxon>Alphaproteobacteria</taxon>
        <taxon>Rhodobacterales</taxon>
        <taxon>Paracoccaceae</taxon>
        <taxon>Albidovulum</taxon>
    </lineage>
</organism>
<dbReference type="AlphaFoldDB" id="A0A2S5JDH6"/>
<evidence type="ECO:0000313" key="2">
    <source>
        <dbReference type="EMBL" id="PPB79481.1"/>
    </source>
</evidence>
<keyword evidence="3" id="KW-1185">Reference proteome</keyword>
<dbReference type="RefSeq" id="WP_104072762.1">
    <property type="nucleotide sequence ID" value="NZ_PRDS01000013.1"/>
</dbReference>
<dbReference type="OrthoDB" id="1550976at2"/>
<dbReference type="SUPFAM" id="SSF52540">
    <property type="entry name" value="P-loop containing nucleoside triphosphate hydrolases"/>
    <property type="match status" value="1"/>
</dbReference>
<dbReference type="SMART" id="SM00382">
    <property type="entry name" value="AAA"/>
    <property type="match status" value="1"/>
</dbReference>
<proteinExistence type="predicted"/>
<dbReference type="GO" id="GO:0005524">
    <property type="term" value="F:ATP binding"/>
    <property type="evidence" value="ECO:0007669"/>
    <property type="project" value="InterPro"/>
</dbReference>
<dbReference type="InterPro" id="IPR027417">
    <property type="entry name" value="P-loop_NTPase"/>
</dbReference>
<accession>A0A2S5JDH6</accession>
<dbReference type="EMBL" id="PRDS01000013">
    <property type="protein sequence ID" value="PPB79481.1"/>
    <property type="molecule type" value="Genomic_DNA"/>
</dbReference>
<dbReference type="Pfam" id="PF00485">
    <property type="entry name" value="PRK"/>
    <property type="match status" value="1"/>
</dbReference>
<gene>
    <name evidence="2" type="ORF">LV82_02847</name>
</gene>
<dbReference type="NCBIfam" id="NF006746">
    <property type="entry name" value="PRK09270.1-5"/>
    <property type="match status" value="1"/>
</dbReference>
<sequence length="207" mass="22771">MNSLTRHVNAILTRIVDDPSARQLVALAGPPGTGKSTVAEALAQAIRQRGQKVTIVPMDGFHLDNRVLEPRGLLPRKGAPETFDAGGFLSLVRRIRAGEEVIAPVFDRARDIAIAGAQVVPAGPGVILFEGNYLLFDESPWRDLRPLWDLAIWLDTPIEELRRRLVERWLTHGLDAEQARIRAEGNDLANARRINAARLTPDMVIGG</sequence>
<dbReference type="Proteomes" id="UP000239736">
    <property type="component" value="Unassembled WGS sequence"/>
</dbReference>
<evidence type="ECO:0000259" key="1">
    <source>
        <dbReference type="SMART" id="SM00382"/>
    </source>
</evidence>
<dbReference type="InterPro" id="IPR006083">
    <property type="entry name" value="PRK/URK"/>
</dbReference>
<dbReference type="GO" id="GO:0016301">
    <property type="term" value="F:kinase activity"/>
    <property type="evidence" value="ECO:0007669"/>
    <property type="project" value="UniProtKB-KW"/>
</dbReference>
<dbReference type="InterPro" id="IPR003593">
    <property type="entry name" value="AAA+_ATPase"/>
</dbReference>
<keyword evidence="2" id="KW-0808">Transferase</keyword>
<protein>
    <submittedName>
        <fullName evidence="2">Fructokinase</fullName>
    </submittedName>
</protein>
<evidence type="ECO:0000313" key="3">
    <source>
        <dbReference type="Proteomes" id="UP000239736"/>
    </source>
</evidence>
<reference evidence="2 3" key="1">
    <citation type="submission" date="2018-01" db="EMBL/GenBank/DDBJ databases">
        <title>Genomic Encyclopedia of Archaeal and Bacterial Type Strains, Phase II (KMG-II): from individual species to whole genera.</title>
        <authorList>
            <person name="Goeker M."/>
        </authorList>
    </citation>
    <scope>NUCLEOTIDE SEQUENCE [LARGE SCALE GENOMIC DNA]</scope>
    <source>
        <strain evidence="2 3">DSM 12048</strain>
    </source>
</reference>
<comment type="caution">
    <text evidence="2">The sequence shown here is derived from an EMBL/GenBank/DDBJ whole genome shotgun (WGS) entry which is preliminary data.</text>
</comment>
<keyword evidence="2" id="KW-0418">Kinase</keyword>
<dbReference type="Gene3D" id="3.40.50.300">
    <property type="entry name" value="P-loop containing nucleotide triphosphate hydrolases"/>
    <property type="match status" value="1"/>
</dbReference>
<feature type="domain" description="AAA+ ATPase" evidence="1">
    <location>
        <begin position="21"/>
        <end position="180"/>
    </location>
</feature>